<evidence type="ECO:0000256" key="2">
    <source>
        <dbReference type="ARBA" id="ARBA00001933"/>
    </source>
</evidence>
<proteinExistence type="inferred from homology"/>
<dbReference type="SMART" id="SM01005">
    <property type="entry name" value="Ala_racemase_C"/>
    <property type="match status" value="1"/>
</dbReference>
<keyword evidence="10" id="KW-1185">Reference proteome</keyword>
<dbReference type="InterPro" id="IPR011079">
    <property type="entry name" value="Ala_racemase_C"/>
</dbReference>
<feature type="binding site" evidence="5 7">
    <location>
        <position position="366"/>
    </location>
    <ligand>
        <name>substrate</name>
    </ligand>
</feature>
<feature type="active site" description="Proton acceptor; specific for D-alanine" evidence="5">
    <location>
        <position position="43"/>
    </location>
</feature>
<evidence type="ECO:0000313" key="10">
    <source>
        <dbReference type="Proteomes" id="UP000191094"/>
    </source>
</evidence>
<organism evidence="9 10">
    <name type="scientific">Lwoffella lincolnii</name>
    <dbReference type="NCBI Taxonomy" id="90241"/>
    <lineage>
        <taxon>Bacteria</taxon>
        <taxon>Pseudomonadati</taxon>
        <taxon>Pseudomonadota</taxon>
        <taxon>Gammaproteobacteria</taxon>
        <taxon>Moraxellales</taxon>
        <taxon>Moraxellaceae</taxon>
        <taxon>Lwoffella</taxon>
    </lineage>
</organism>
<dbReference type="EMBL" id="MUYT01000004">
    <property type="protein sequence ID" value="OOS21967.1"/>
    <property type="molecule type" value="Genomic_DNA"/>
</dbReference>
<evidence type="ECO:0000256" key="7">
    <source>
        <dbReference type="PIRSR" id="PIRSR600821-52"/>
    </source>
</evidence>
<dbReference type="EC" id="5.1.1.1" evidence="5"/>
<keyword evidence="4 5" id="KW-0413">Isomerase</keyword>
<dbReference type="Pfam" id="PF01168">
    <property type="entry name" value="Ala_racemase_N"/>
    <property type="match status" value="1"/>
</dbReference>
<dbReference type="GO" id="GO:0005829">
    <property type="term" value="C:cytosol"/>
    <property type="evidence" value="ECO:0007669"/>
    <property type="project" value="TreeGrafter"/>
</dbReference>
<dbReference type="FunFam" id="3.20.20.10:FF:000002">
    <property type="entry name" value="Alanine racemase"/>
    <property type="match status" value="1"/>
</dbReference>
<dbReference type="GO" id="GO:0030632">
    <property type="term" value="P:D-alanine biosynthetic process"/>
    <property type="evidence" value="ECO:0007669"/>
    <property type="project" value="UniProtKB-UniRule"/>
</dbReference>
<dbReference type="InterPro" id="IPR001608">
    <property type="entry name" value="Ala_racemase_N"/>
</dbReference>
<dbReference type="InterPro" id="IPR029066">
    <property type="entry name" value="PLP-binding_barrel"/>
</dbReference>
<dbReference type="PRINTS" id="PR00992">
    <property type="entry name" value="ALARACEMASE"/>
</dbReference>
<comment type="pathway">
    <text evidence="5">Amino-acid biosynthesis; D-alanine biosynthesis; D-alanine from L-alanine: step 1/1.</text>
</comment>
<evidence type="ECO:0000313" key="9">
    <source>
        <dbReference type="EMBL" id="OOS21967.1"/>
    </source>
</evidence>
<accession>A0A1T0CHY1</accession>
<dbReference type="Gene3D" id="2.40.37.10">
    <property type="entry name" value="Lyase, Ornithine Decarboxylase, Chain A, domain 1"/>
    <property type="match status" value="1"/>
</dbReference>
<feature type="active site" description="Proton acceptor; specific for L-alanine" evidence="5">
    <location>
        <position position="300"/>
    </location>
</feature>
<evidence type="ECO:0000256" key="3">
    <source>
        <dbReference type="ARBA" id="ARBA00022898"/>
    </source>
</evidence>
<feature type="binding site" evidence="5 7">
    <location>
        <position position="163"/>
    </location>
    <ligand>
        <name>substrate</name>
    </ligand>
</feature>
<dbReference type="SUPFAM" id="SSF51419">
    <property type="entry name" value="PLP-binding barrel"/>
    <property type="match status" value="1"/>
</dbReference>
<dbReference type="GO" id="GO:0030170">
    <property type="term" value="F:pyridoxal phosphate binding"/>
    <property type="evidence" value="ECO:0007669"/>
    <property type="project" value="UniProtKB-UniRule"/>
</dbReference>
<dbReference type="Pfam" id="PF00842">
    <property type="entry name" value="Ala_racemase_C"/>
    <property type="match status" value="1"/>
</dbReference>
<dbReference type="SUPFAM" id="SSF50621">
    <property type="entry name" value="Alanine racemase C-terminal domain-like"/>
    <property type="match status" value="1"/>
</dbReference>
<comment type="caution">
    <text evidence="9">The sequence shown here is derived from an EMBL/GenBank/DDBJ whole genome shotgun (WGS) entry which is preliminary data.</text>
</comment>
<dbReference type="STRING" id="90241.B0682_02855"/>
<dbReference type="HAMAP" id="MF_01201">
    <property type="entry name" value="Ala_racemase"/>
    <property type="match status" value="1"/>
</dbReference>
<evidence type="ECO:0000256" key="6">
    <source>
        <dbReference type="PIRSR" id="PIRSR600821-50"/>
    </source>
</evidence>
<sequence length="437" mass="48486">MTAFGDQVFARHASIHIDTDALCHNLQQIKTLSKTAKVLAMVKADAYGHGIDVCLPALIDADAIGVACLAEAMDCRKAGWNKPILLTEGAFSYDEWLLCQNQGMMCVIHQHRQLQWALSWAEVHLLPRMTNASCNDSIANIANHATDDPRPIVWVKYNTGMNRLGFDARQTQVAVAQLYAAGFDVVLMSHFANADSFKRINLNDQHNWISSKSQIQRFNDLLDLLRLTISPNIQASLCNSAGIIRFADQHHDWVRPGILLYGSSPFNDICAESLNVRTVMTFISRIMAVHHLQAGECVGYGSCWTAQHPCHVAVVSVGYGDGYPRVVDKTAYVCVMLPPNMKRPHHQNAKNDTLSIACPIIGRIAMDMMMIDVSHLARHFTDDKQTFVDLSELIGCDVVLWGQPPNAPHIDAIATSANTISYELMCRLGLRPTRLTV</sequence>
<dbReference type="AlphaFoldDB" id="A0A1T0CHY1"/>
<dbReference type="NCBIfam" id="TIGR00492">
    <property type="entry name" value="alr"/>
    <property type="match status" value="1"/>
</dbReference>
<name>A0A1T0CHY1_9GAMM</name>
<dbReference type="PANTHER" id="PTHR30511:SF0">
    <property type="entry name" value="ALANINE RACEMASE, CATABOLIC-RELATED"/>
    <property type="match status" value="1"/>
</dbReference>
<comment type="similarity">
    <text evidence="5">Belongs to the alanine racemase family.</text>
</comment>
<gene>
    <name evidence="9" type="ORF">B0682_02855</name>
</gene>
<comment type="function">
    <text evidence="5">Catalyzes the interconversion of L-alanine and D-alanine. May also act on other amino acids.</text>
</comment>
<evidence type="ECO:0000256" key="4">
    <source>
        <dbReference type="ARBA" id="ARBA00023235"/>
    </source>
</evidence>
<keyword evidence="3 5" id="KW-0663">Pyridoxal phosphate</keyword>
<dbReference type="PANTHER" id="PTHR30511">
    <property type="entry name" value="ALANINE RACEMASE"/>
    <property type="match status" value="1"/>
</dbReference>
<protein>
    <recommendedName>
        <fullName evidence="5">Alanine racemase</fullName>
        <ecNumber evidence="5">5.1.1.1</ecNumber>
    </recommendedName>
</protein>
<dbReference type="GO" id="GO:0008784">
    <property type="term" value="F:alanine racemase activity"/>
    <property type="evidence" value="ECO:0007669"/>
    <property type="project" value="UniProtKB-UniRule"/>
</dbReference>
<dbReference type="Proteomes" id="UP000191094">
    <property type="component" value="Unassembled WGS sequence"/>
</dbReference>
<evidence type="ECO:0000256" key="1">
    <source>
        <dbReference type="ARBA" id="ARBA00000316"/>
    </source>
</evidence>
<evidence type="ECO:0000256" key="5">
    <source>
        <dbReference type="HAMAP-Rule" id="MF_01201"/>
    </source>
</evidence>
<feature type="modified residue" description="N6-(pyridoxal phosphate)lysine" evidence="5 6">
    <location>
        <position position="43"/>
    </location>
</feature>
<dbReference type="Gene3D" id="3.20.20.10">
    <property type="entry name" value="Alanine racemase"/>
    <property type="match status" value="1"/>
</dbReference>
<reference evidence="9 10" key="1">
    <citation type="submission" date="2017-02" db="EMBL/GenBank/DDBJ databases">
        <title>Draft genome sequence of Moraxella lincolnii CCUG 9405T type strain.</title>
        <authorList>
            <person name="Salva-Serra F."/>
            <person name="Engstrom-Jakobsson H."/>
            <person name="Thorell K."/>
            <person name="Jaen-Luchoro D."/>
            <person name="Gonzales-Siles L."/>
            <person name="Karlsson R."/>
            <person name="Yazdan S."/>
            <person name="Boulund F."/>
            <person name="Johnning A."/>
            <person name="Engstrand L."/>
            <person name="Kristiansson E."/>
            <person name="Moore E."/>
        </authorList>
    </citation>
    <scope>NUCLEOTIDE SEQUENCE [LARGE SCALE GENOMIC DNA]</scope>
    <source>
        <strain evidence="9 10">CCUG 9405</strain>
    </source>
</reference>
<evidence type="ECO:0000259" key="8">
    <source>
        <dbReference type="SMART" id="SM01005"/>
    </source>
</evidence>
<dbReference type="InterPro" id="IPR000821">
    <property type="entry name" value="Ala_racemase"/>
</dbReference>
<comment type="catalytic activity">
    <reaction evidence="1 5">
        <text>L-alanine = D-alanine</text>
        <dbReference type="Rhea" id="RHEA:20249"/>
        <dbReference type="ChEBI" id="CHEBI:57416"/>
        <dbReference type="ChEBI" id="CHEBI:57972"/>
        <dbReference type="EC" id="5.1.1.1"/>
    </reaction>
</comment>
<feature type="domain" description="Alanine racemase C-terminal" evidence="8">
    <location>
        <begin position="279"/>
        <end position="437"/>
    </location>
</feature>
<dbReference type="InterPro" id="IPR009006">
    <property type="entry name" value="Ala_racemase/Decarboxylase_C"/>
</dbReference>
<dbReference type="UniPathway" id="UPA00042">
    <property type="reaction ID" value="UER00497"/>
</dbReference>
<comment type="cofactor">
    <cofactor evidence="2 5 6">
        <name>pyridoxal 5'-phosphate</name>
        <dbReference type="ChEBI" id="CHEBI:597326"/>
    </cofactor>
</comment>